<dbReference type="GO" id="GO:0016787">
    <property type="term" value="F:hydrolase activity"/>
    <property type="evidence" value="ECO:0007669"/>
    <property type="project" value="UniProtKB-KW"/>
</dbReference>
<organism evidence="1 3">
    <name type="scientific">Burkholderia glumae</name>
    <name type="common">Pseudomonas glumae</name>
    <dbReference type="NCBI Taxonomy" id="337"/>
    <lineage>
        <taxon>Bacteria</taxon>
        <taxon>Pseudomonadati</taxon>
        <taxon>Pseudomonadota</taxon>
        <taxon>Betaproteobacteria</taxon>
        <taxon>Burkholderiales</taxon>
        <taxon>Burkholderiaceae</taxon>
        <taxon>Burkholderia</taxon>
    </lineage>
</organism>
<dbReference type="PANTHER" id="PTHR43433:SF5">
    <property type="entry name" value="AB HYDROLASE-1 DOMAIN-CONTAINING PROTEIN"/>
    <property type="match status" value="1"/>
</dbReference>
<evidence type="ECO:0000313" key="2">
    <source>
        <dbReference type="EMBL" id="USS47253.1"/>
    </source>
</evidence>
<evidence type="ECO:0000313" key="3">
    <source>
        <dbReference type="Proteomes" id="UP000594892"/>
    </source>
</evidence>
<evidence type="ECO:0000313" key="4">
    <source>
        <dbReference type="Proteomes" id="UP001056386"/>
    </source>
</evidence>
<sequence>MNDRPPLDEVALAEPGAAARAASSAVWLDAAELHALRLAAQGVPAPGQAAAVARLRDALARVDGARPVIVLDDPVLRDTRAFDAIAQTLAAALGADGSALAQACIVVLGDPLADAADERGAAAASALDTLTDAVADMLFEVRRRADGYFENQALPLPGYASAGTDLLTAEAVRAWLAADADAGVHVLRGDLRITWHALAGAAAQAIGVDTRPASAGSGTDALAELLGANLLHAMHRLGCAGEAPQRAEGVPPRRLRCAPFDWRSRVAARVALHAAAHASRTAPRLAELPAARRITTGTGHAFLHTGRGPRALLLVNAFGIPNDVWHDFAAALAPEVAVYLLDALHEQSADAGLTRLYYTEPEAPSRYADAVAELLDLEGLASIHVASWCGGARYALALARALPGRIASLSLIAPSFAGAQDYDGADSAYENNLNTMCSLVARMPKAAESMAKSMLAMLDKRDKDEARSGGHASMLAQADAVTRHWLHAPFVTPSNMVDYSRQLLNFRAHRIEAQRDDTLAGLPALLVTGQYDEMTCATRAHAIGDALLRPLRIELRGGSHHMIHQNAALLAQLVGGFIADPALAAGALPHPRLCMAAPPAGEEMESGEL</sequence>
<dbReference type="RefSeq" id="WP_015876279.1">
    <property type="nucleotide sequence ID" value="NZ_CP021074.1"/>
</dbReference>
<dbReference type="GeneID" id="45698519"/>
<dbReference type="InterPro" id="IPR050471">
    <property type="entry name" value="AB_hydrolase"/>
</dbReference>
<proteinExistence type="predicted"/>
<dbReference type="Proteomes" id="UP000594892">
    <property type="component" value="Chromosome 2"/>
</dbReference>
<protein>
    <submittedName>
        <fullName evidence="1">Alpha/beta hydrolase</fullName>
    </submittedName>
</protein>
<dbReference type="Gene3D" id="3.40.50.1820">
    <property type="entry name" value="alpha/beta hydrolase"/>
    <property type="match status" value="1"/>
</dbReference>
<reference evidence="2" key="2">
    <citation type="submission" date="2022-06" db="EMBL/GenBank/DDBJ databases">
        <title>Draft genome sequence of Burkholderia glumae strain GR20004 isolated from rice panicle showing bacterial panicle blight.</title>
        <authorList>
            <person name="Choi S.Y."/>
            <person name="Lee Y.H."/>
        </authorList>
    </citation>
    <scope>NUCLEOTIDE SEQUENCE</scope>
    <source>
        <strain evidence="2">GR20004</strain>
    </source>
</reference>
<dbReference type="PANTHER" id="PTHR43433">
    <property type="entry name" value="HYDROLASE, ALPHA/BETA FOLD FAMILY PROTEIN"/>
    <property type="match status" value="1"/>
</dbReference>
<dbReference type="Proteomes" id="UP001056386">
    <property type="component" value="Chromosome 1"/>
</dbReference>
<dbReference type="EMBL" id="CP099587">
    <property type="protein sequence ID" value="USS47253.1"/>
    <property type="molecule type" value="Genomic_DNA"/>
</dbReference>
<dbReference type="EMBL" id="CP065601">
    <property type="protein sequence ID" value="QPQ93020.1"/>
    <property type="molecule type" value="Genomic_DNA"/>
</dbReference>
<name>A0AAP9Y2N8_BURGL</name>
<keyword evidence="1" id="KW-0378">Hydrolase</keyword>
<dbReference type="InterPro" id="IPR029058">
    <property type="entry name" value="AB_hydrolase_fold"/>
</dbReference>
<reference evidence="1 3" key="1">
    <citation type="submission" date="2020-12" db="EMBL/GenBank/DDBJ databases">
        <title>FDA dAtabase for Regulatory Grade micrObial Sequences (FDA-ARGOS): Supporting development and validation of Infectious Disease Dx tests.</title>
        <authorList>
            <person name="Minogue T."/>
            <person name="Wolcott M."/>
            <person name="Wasieloski L."/>
            <person name="Aguilar W."/>
            <person name="Moore D."/>
            <person name="Jaissle J."/>
            <person name="Tallon L."/>
            <person name="Sadzewicz L."/>
            <person name="Zhao X."/>
            <person name="Boylan J."/>
            <person name="Ott S."/>
            <person name="Bowen H."/>
            <person name="Vavikolanu K."/>
            <person name="Mehta A."/>
            <person name="Aluvathingal J."/>
            <person name="Nadendla S."/>
            <person name="Yan Y."/>
            <person name="Sichtig H."/>
        </authorList>
    </citation>
    <scope>NUCLEOTIDE SEQUENCE [LARGE SCALE GENOMIC DNA]</scope>
    <source>
        <strain evidence="1 3">FDAARGOS_949</strain>
    </source>
</reference>
<dbReference type="SUPFAM" id="SSF53474">
    <property type="entry name" value="alpha/beta-Hydrolases"/>
    <property type="match status" value="1"/>
</dbReference>
<keyword evidence="4" id="KW-1185">Reference proteome</keyword>
<dbReference type="AlphaFoldDB" id="A0AAP9Y2N8"/>
<evidence type="ECO:0000313" key="1">
    <source>
        <dbReference type="EMBL" id="QPQ93020.1"/>
    </source>
</evidence>
<gene>
    <name evidence="1" type="ORF">I6H06_11945</name>
    <name evidence="2" type="ORF">NFI99_20555</name>
</gene>
<accession>A0AAP9Y2N8</accession>